<proteinExistence type="predicted"/>
<dbReference type="AlphaFoldDB" id="A0A0A9EW68"/>
<dbReference type="EMBL" id="GBRH01197603">
    <property type="protein sequence ID" value="JAE00293.1"/>
    <property type="molecule type" value="Transcribed_RNA"/>
</dbReference>
<accession>A0A0A9EW68</accession>
<organism evidence="1">
    <name type="scientific">Arundo donax</name>
    <name type="common">Giant reed</name>
    <name type="synonym">Donax arundinaceus</name>
    <dbReference type="NCBI Taxonomy" id="35708"/>
    <lineage>
        <taxon>Eukaryota</taxon>
        <taxon>Viridiplantae</taxon>
        <taxon>Streptophyta</taxon>
        <taxon>Embryophyta</taxon>
        <taxon>Tracheophyta</taxon>
        <taxon>Spermatophyta</taxon>
        <taxon>Magnoliopsida</taxon>
        <taxon>Liliopsida</taxon>
        <taxon>Poales</taxon>
        <taxon>Poaceae</taxon>
        <taxon>PACMAD clade</taxon>
        <taxon>Arundinoideae</taxon>
        <taxon>Arundineae</taxon>
        <taxon>Arundo</taxon>
    </lineage>
</organism>
<evidence type="ECO:0000313" key="1">
    <source>
        <dbReference type="EMBL" id="JAE00293.1"/>
    </source>
</evidence>
<name>A0A0A9EW68_ARUDO</name>
<reference evidence="1" key="2">
    <citation type="journal article" date="2015" name="Data Brief">
        <title>Shoot transcriptome of the giant reed, Arundo donax.</title>
        <authorList>
            <person name="Barrero R.A."/>
            <person name="Guerrero F.D."/>
            <person name="Moolhuijzen P."/>
            <person name="Goolsby J.A."/>
            <person name="Tidwell J."/>
            <person name="Bellgard S.E."/>
            <person name="Bellgard M.I."/>
        </authorList>
    </citation>
    <scope>NUCLEOTIDE SEQUENCE</scope>
    <source>
        <tissue evidence="1">Shoot tissue taken approximately 20 cm above the soil surface</tissue>
    </source>
</reference>
<protein>
    <submittedName>
        <fullName evidence="1">Uncharacterized protein</fullName>
    </submittedName>
</protein>
<reference evidence="1" key="1">
    <citation type="submission" date="2014-09" db="EMBL/GenBank/DDBJ databases">
        <authorList>
            <person name="Magalhaes I.L.F."/>
            <person name="Oliveira U."/>
            <person name="Santos F.R."/>
            <person name="Vidigal T.H.D.A."/>
            <person name="Brescovit A.D."/>
            <person name="Santos A.J."/>
        </authorList>
    </citation>
    <scope>NUCLEOTIDE SEQUENCE</scope>
    <source>
        <tissue evidence="1">Shoot tissue taken approximately 20 cm above the soil surface</tissue>
    </source>
</reference>
<sequence>MSGFLALTFRFCFFLLICIFHI</sequence>